<proteinExistence type="predicted"/>
<dbReference type="AlphaFoldDB" id="A0A1F7H036"/>
<dbReference type="Gene3D" id="3.40.50.150">
    <property type="entry name" value="Vaccinia Virus protein VP39"/>
    <property type="match status" value="1"/>
</dbReference>
<evidence type="ECO:0000313" key="1">
    <source>
        <dbReference type="EMBL" id="OGK24082.1"/>
    </source>
</evidence>
<dbReference type="EMBL" id="MFZO01000039">
    <property type="protein sequence ID" value="OGK24082.1"/>
    <property type="molecule type" value="Genomic_DNA"/>
</dbReference>
<organism evidence="1 2">
    <name type="scientific">Candidatus Roizmanbacteria bacterium RIFCSPHIGHO2_02_FULL_38_11</name>
    <dbReference type="NCBI Taxonomy" id="1802039"/>
    <lineage>
        <taxon>Bacteria</taxon>
        <taxon>Candidatus Roizmaniibacteriota</taxon>
    </lineage>
</organism>
<gene>
    <name evidence="1" type="ORF">A3C25_05215</name>
</gene>
<dbReference type="SUPFAM" id="SSF53335">
    <property type="entry name" value="S-adenosyl-L-methionine-dependent methyltransferases"/>
    <property type="match status" value="1"/>
</dbReference>
<comment type="caution">
    <text evidence="1">The sequence shown here is derived from an EMBL/GenBank/DDBJ whole genome shotgun (WGS) entry which is preliminary data.</text>
</comment>
<dbReference type="InterPro" id="IPR029063">
    <property type="entry name" value="SAM-dependent_MTases_sf"/>
</dbReference>
<evidence type="ECO:0000313" key="2">
    <source>
        <dbReference type="Proteomes" id="UP000177913"/>
    </source>
</evidence>
<reference evidence="1 2" key="1">
    <citation type="journal article" date="2016" name="Nat. Commun.">
        <title>Thousands of microbial genomes shed light on interconnected biogeochemical processes in an aquifer system.</title>
        <authorList>
            <person name="Anantharaman K."/>
            <person name="Brown C.T."/>
            <person name="Hug L.A."/>
            <person name="Sharon I."/>
            <person name="Castelle C.J."/>
            <person name="Probst A.J."/>
            <person name="Thomas B.C."/>
            <person name="Singh A."/>
            <person name="Wilkins M.J."/>
            <person name="Karaoz U."/>
            <person name="Brodie E.L."/>
            <person name="Williams K.H."/>
            <person name="Hubbard S.S."/>
            <person name="Banfield J.F."/>
        </authorList>
    </citation>
    <scope>NUCLEOTIDE SEQUENCE [LARGE SCALE GENOMIC DNA]</scope>
</reference>
<accession>A0A1F7H036</accession>
<protein>
    <recommendedName>
        <fullName evidence="3">Methyltransferase domain-containing protein</fullName>
    </recommendedName>
</protein>
<dbReference type="Proteomes" id="UP000177913">
    <property type="component" value="Unassembled WGS sequence"/>
</dbReference>
<name>A0A1F7H036_9BACT</name>
<evidence type="ECO:0008006" key="3">
    <source>
        <dbReference type="Google" id="ProtNLM"/>
    </source>
</evidence>
<sequence>MSYYRKFKIVIGTPLWRVYLRWAYEKCIDDLSKLNFVPEFNRKNFTCLLCGVGNETTADEFIKFVIAKNKKAEIIIVDIGGEQIEAVKKLIHNKYLFFNIQIKQINALELTKLLRHHSIDWIETDGFLEYFDTNKLNTLLDIWRKILKLDGFITIRETASNSFTGRIVDHIRVWIAKVWLGVTIYIHTKIKLEKMFHNNQLKFVSGPTWLPTFRRYSLIKKERNAKR</sequence>